<dbReference type="Pfam" id="PF24994">
    <property type="entry name" value="GIL1_IRKI_C"/>
    <property type="match status" value="1"/>
</dbReference>
<name>A0AAV6N5U0_9ROSI</name>
<sequence>MDSVKSSALTPNKSRLACTFTKVLHIRALTGIAPVHGTQKVKPQEKISDDCTASKSTGIAPVHGTQKVKPKGKISDDCTASKSTGSQSESFDSVEEEFQNRVQLQALVAKLFASISSVKAAYSQLQYAQSPYDAEGIQDADHYVISELKVLSELKQCYLKKQFDPSPETTMLLAEIQEQKSLVGTYDIMGKRLESQTRLQDSEIMFLREKIDEIRKQNRLLEKRLNQSGPISFTGDLHSSGVNVSHFIKVLGNTIKSVRSFVRMMVDEMKSAGWDVNAAATEIEPNAVYWHDDHRCFAFEAFVFREMFDSFHKLNFSLPNESLPEKRKQKQFFFARFMELKLRKTKDFLSQNSRTAFAKFCRVKYLRLVHPKMESSLFGNLDQRSLISSGQFPDTTFFGTFAEMSRWVWLLHSLAYSIEPEASIFQIKKGSRFSDVYMESVIDEMFLSPDSDPFVAFTVVPGFMIGTNSKIKLFNNLLLSIEQRRWWTSCCTYCDGVANILLRRAVKTRSVTEEWSGCYATESDNACTWSVMLGHVTAKPCHILCFLYKKGIGL</sequence>
<dbReference type="GO" id="GO:0009639">
    <property type="term" value="P:response to red or far red light"/>
    <property type="evidence" value="ECO:0007669"/>
    <property type="project" value="InterPro"/>
</dbReference>
<feature type="region of interest" description="Disordered" evidence="1">
    <location>
        <begin position="52"/>
        <end position="92"/>
    </location>
</feature>
<dbReference type="InterPro" id="IPR040225">
    <property type="entry name" value="GIL1-like"/>
</dbReference>
<dbReference type="PANTHER" id="PTHR31161">
    <property type="entry name" value="PROTEIN GRAVITROPIC IN THE LIGHT 1"/>
    <property type="match status" value="1"/>
</dbReference>
<evidence type="ECO:0000256" key="1">
    <source>
        <dbReference type="SAM" id="MobiDB-lite"/>
    </source>
</evidence>
<feature type="non-terminal residue" evidence="4">
    <location>
        <position position="1"/>
    </location>
</feature>
<evidence type="ECO:0000313" key="4">
    <source>
        <dbReference type="EMBL" id="KAG6591763.1"/>
    </source>
</evidence>
<dbReference type="InterPro" id="IPR056813">
    <property type="entry name" value="GIL1_IRKI_C"/>
</dbReference>
<dbReference type="Proteomes" id="UP000685013">
    <property type="component" value="Chromosome 9"/>
</dbReference>
<dbReference type="Pfam" id="PF04859">
    <property type="entry name" value="DUF641"/>
    <property type="match status" value="1"/>
</dbReference>
<proteinExistence type="predicted"/>
<feature type="domain" description="DUF641" evidence="2">
    <location>
        <begin position="101"/>
        <end position="224"/>
    </location>
</feature>
<keyword evidence="5" id="KW-1185">Reference proteome</keyword>
<dbReference type="InterPro" id="IPR006943">
    <property type="entry name" value="DUF641_pln"/>
</dbReference>
<feature type="domain" description="GIL1/IRKI C-terminal" evidence="3">
    <location>
        <begin position="424"/>
        <end position="467"/>
    </location>
</feature>
<evidence type="ECO:0000259" key="3">
    <source>
        <dbReference type="Pfam" id="PF24994"/>
    </source>
</evidence>
<comment type="caution">
    <text evidence="4">The sequence shown here is derived from an EMBL/GenBank/DDBJ whole genome shotgun (WGS) entry which is preliminary data.</text>
</comment>
<organism evidence="4 5">
    <name type="scientific">Cucurbita argyrosperma subsp. sororia</name>
    <dbReference type="NCBI Taxonomy" id="37648"/>
    <lineage>
        <taxon>Eukaryota</taxon>
        <taxon>Viridiplantae</taxon>
        <taxon>Streptophyta</taxon>
        <taxon>Embryophyta</taxon>
        <taxon>Tracheophyta</taxon>
        <taxon>Spermatophyta</taxon>
        <taxon>Magnoliopsida</taxon>
        <taxon>eudicotyledons</taxon>
        <taxon>Gunneridae</taxon>
        <taxon>Pentapetalae</taxon>
        <taxon>rosids</taxon>
        <taxon>fabids</taxon>
        <taxon>Cucurbitales</taxon>
        <taxon>Cucurbitaceae</taxon>
        <taxon>Cucurbiteae</taxon>
        <taxon>Cucurbita</taxon>
    </lineage>
</organism>
<gene>
    <name evidence="4" type="primary">GIL1</name>
    <name evidence="4" type="ORF">SDJN03_14109</name>
</gene>
<accession>A0AAV6N5U0</accession>
<evidence type="ECO:0000313" key="5">
    <source>
        <dbReference type="Proteomes" id="UP000685013"/>
    </source>
</evidence>
<dbReference type="AlphaFoldDB" id="A0AAV6N5U0"/>
<dbReference type="EMBL" id="JAGKQH010000009">
    <property type="protein sequence ID" value="KAG6591763.1"/>
    <property type="molecule type" value="Genomic_DNA"/>
</dbReference>
<evidence type="ECO:0000259" key="2">
    <source>
        <dbReference type="Pfam" id="PF04859"/>
    </source>
</evidence>
<reference evidence="4 5" key="1">
    <citation type="journal article" date="2021" name="Hortic Res">
        <title>The domestication of Cucurbita argyrosperma as revealed by the genome of its wild relative.</title>
        <authorList>
            <person name="Barrera-Redondo J."/>
            <person name="Sanchez-de la Vega G."/>
            <person name="Aguirre-Liguori J.A."/>
            <person name="Castellanos-Morales G."/>
            <person name="Gutierrez-Guerrero Y.T."/>
            <person name="Aguirre-Dugua X."/>
            <person name="Aguirre-Planter E."/>
            <person name="Tenaillon M.I."/>
            <person name="Lira-Saade R."/>
            <person name="Eguiarte L.E."/>
        </authorList>
    </citation>
    <scope>NUCLEOTIDE SEQUENCE [LARGE SCALE GENOMIC DNA]</scope>
    <source>
        <strain evidence="4">JBR-2021</strain>
    </source>
</reference>
<dbReference type="GO" id="GO:0009959">
    <property type="term" value="P:negative gravitropism"/>
    <property type="evidence" value="ECO:0007669"/>
    <property type="project" value="InterPro"/>
</dbReference>
<protein>
    <submittedName>
        <fullName evidence="4">Protein GRAVITROPIC IN THE LIGHT 1</fullName>
    </submittedName>
</protein>
<feature type="compositionally biased region" description="Polar residues" evidence="1">
    <location>
        <begin position="78"/>
        <end position="91"/>
    </location>
</feature>